<keyword evidence="2 6" id="KW-0812">Transmembrane</keyword>
<dbReference type="PANTHER" id="PTHR15549:SF30">
    <property type="entry name" value="MID2 DOMAIN-CONTAINING PROTEIN"/>
    <property type="match status" value="1"/>
</dbReference>
<feature type="compositionally biased region" description="Polar residues" evidence="5">
    <location>
        <begin position="302"/>
        <end position="318"/>
    </location>
</feature>
<dbReference type="AlphaFoldDB" id="A0A0P7AIQ3"/>
<dbReference type="GO" id="GO:0071944">
    <property type="term" value="C:cell periphery"/>
    <property type="evidence" value="ECO:0007669"/>
    <property type="project" value="UniProtKB-ARBA"/>
</dbReference>
<feature type="transmembrane region" description="Helical" evidence="6">
    <location>
        <begin position="168"/>
        <end position="189"/>
    </location>
</feature>
<dbReference type="OrthoDB" id="3692311at2759"/>
<comment type="caution">
    <text evidence="7">The sequence shown here is derived from an EMBL/GenBank/DDBJ whole genome shotgun (WGS) entry which is preliminary data.</text>
</comment>
<evidence type="ECO:0000313" key="7">
    <source>
        <dbReference type="EMBL" id="KPM37339.1"/>
    </source>
</evidence>
<feature type="compositionally biased region" description="Low complexity" evidence="5">
    <location>
        <begin position="129"/>
        <end position="159"/>
    </location>
</feature>
<dbReference type="Proteomes" id="UP000050424">
    <property type="component" value="Unassembled WGS sequence"/>
</dbReference>
<evidence type="ECO:0000313" key="8">
    <source>
        <dbReference type="Proteomes" id="UP000050424"/>
    </source>
</evidence>
<evidence type="ECO:0000256" key="3">
    <source>
        <dbReference type="ARBA" id="ARBA00022989"/>
    </source>
</evidence>
<keyword evidence="3 6" id="KW-1133">Transmembrane helix</keyword>
<gene>
    <name evidence="7" type="ORF">AK830_g9217</name>
</gene>
<feature type="region of interest" description="Disordered" evidence="5">
    <location>
        <begin position="201"/>
        <end position="244"/>
    </location>
</feature>
<sequence length="327" mass="35097">MSDSEEALSKYWKFSCPDEGNFYICENDDAEDDDAEFVGCCKSDPCSNGGVCPDGELRTASFAKDKWEDLPPQVCYEGGLWYTCKYNNSPFMGCCMANPCAEGSCARDQLAPAVLAPKGENRQEFLEPSELSTETTTSGSSSTATASEKASTSAAASDDGSGGLSTGAIAGIAAGAGVLALFVLGFLIWRFCWVPRRRKQTQTGHRFEQSERSPQQAEYPGTPGNFVSQQSPMSHYQHSLASTPTVVPHFPSGVSMDTYGKPSPQTAAFDRPVSTFSDASSGPNRGHAQPYSPPMYPVQEMDGTTNMPQELSTGQEQQMFHGRAASP</sequence>
<dbReference type="STRING" id="78410.A0A0P7AIQ3"/>
<dbReference type="PANTHER" id="PTHR15549">
    <property type="entry name" value="PAIRED IMMUNOGLOBULIN-LIKE TYPE 2 RECEPTOR"/>
    <property type="match status" value="1"/>
</dbReference>
<evidence type="ECO:0000256" key="1">
    <source>
        <dbReference type="ARBA" id="ARBA00004167"/>
    </source>
</evidence>
<dbReference type="GO" id="GO:0016020">
    <property type="term" value="C:membrane"/>
    <property type="evidence" value="ECO:0007669"/>
    <property type="project" value="UniProtKB-SubCell"/>
</dbReference>
<evidence type="ECO:0000256" key="6">
    <source>
        <dbReference type="SAM" id="Phobius"/>
    </source>
</evidence>
<feature type="compositionally biased region" description="Polar residues" evidence="5">
    <location>
        <begin position="225"/>
        <end position="244"/>
    </location>
</feature>
<protein>
    <submittedName>
        <fullName evidence="7">Uncharacterized protein</fullName>
    </submittedName>
</protein>
<dbReference type="EMBL" id="LKCW01000169">
    <property type="protein sequence ID" value="KPM37339.1"/>
    <property type="molecule type" value="Genomic_DNA"/>
</dbReference>
<accession>A0A0P7AIQ3</accession>
<name>A0A0P7AIQ3_9HYPO</name>
<keyword evidence="4 6" id="KW-0472">Membrane</keyword>
<evidence type="ECO:0000256" key="2">
    <source>
        <dbReference type="ARBA" id="ARBA00022692"/>
    </source>
</evidence>
<dbReference type="InterPro" id="IPR051694">
    <property type="entry name" value="Immunoregulatory_rcpt-like"/>
</dbReference>
<proteinExistence type="predicted"/>
<feature type="region of interest" description="Disordered" evidence="5">
    <location>
        <begin position="123"/>
        <end position="162"/>
    </location>
</feature>
<feature type="compositionally biased region" description="Polar residues" evidence="5">
    <location>
        <begin position="274"/>
        <end position="283"/>
    </location>
</feature>
<organism evidence="7 8">
    <name type="scientific">Neonectria ditissima</name>
    <dbReference type="NCBI Taxonomy" id="78410"/>
    <lineage>
        <taxon>Eukaryota</taxon>
        <taxon>Fungi</taxon>
        <taxon>Dikarya</taxon>
        <taxon>Ascomycota</taxon>
        <taxon>Pezizomycotina</taxon>
        <taxon>Sordariomycetes</taxon>
        <taxon>Hypocreomycetidae</taxon>
        <taxon>Hypocreales</taxon>
        <taxon>Nectriaceae</taxon>
        <taxon>Neonectria</taxon>
    </lineage>
</organism>
<reference evidence="7 8" key="1">
    <citation type="submission" date="2015-09" db="EMBL/GenBank/DDBJ databases">
        <title>Draft genome of a European isolate of the apple canker pathogen Neonectria ditissima.</title>
        <authorList>
            <person name="Gomez-Cortecero A."/>
            <person name="Harrison R.J."/>
            <person name="Armitage A.D."/>
        </authorList>
    </citation>
    <scope>NUCLEOTIDE SEQUENCE [LARGE SCALE GENOMIC DNA]</scope>
    <source>
        <strain evidence="7 8">R09/05</strain>
    </source>
</reference>
<feature type="region of interest" description="Disordered" evidence="5">
    <location>
        <begin position="261"/>
        <end position="327"/>
    </location>
</feature>
<evidence type="ECO:0000256" key="4">
    <source>
        <dbReference type="ARBA" id="ARBA00023136"/>
    </source>
</evidence>
<keyword evidence="8" id="KW-1185">Reference proteome</keyword>
<comment type="subcellular location">
    <subcellularLocation>
        <location evidence="1">Membrane</location>
        <topology evidence="1">Single-pass membrane protein</topology>
    </subcellularLocation>
</comment>
<evidence type="ECO:0000256" key="5">
    <source>
        <dbReference type="SAM" id="MobiDB-lite"/>
    </source>
</evidence>